<dbReference type="InterPro" id="IPR008972">
    <property type="entry name" value="Cupredoxin"/>
</dbReference>
<dbReference type="PROSITE" id="PS51318">
    <property type="entry name" value="TAT"/>
    <property type="match status" value="1"/>
</dbReference>
<evidence type="ECO:0000256" key="1">
    <source>
        <dbReference type="ARBA" id="ARBA00010609"/>
    </source>
</evidence>
<gene>
    <name evidence="13" type="ORF">EP51_08500</name>
</gene>
<dbReference type="InterPro" id="IPR002355">
    <property type="entry name" value="Cu_oxidase_Cu_BS"/>
</dbReference>
<dbReference type="CDD" id="cd13867">
    <property type="entry name" value="CuRO_2_CueO_FtsP"/>
    <property type="match status" value="1"/>
</dbReference>
<dbReference type="Gene3D" id="2.60.40.420">
    <property type="entry name" value="Cupredoxins - blue copper proteins"/>
    <property type="match status" value="3"/>
</dbReference>
<dbReference type="InterPro" id="IPR011707">
    <property type="entry name" value="Cu-oxidase-like_N"/>
</dbReference>
<dbReference type="Pfam" id="PF07732">
    <property type="entry name" value="Cu-oxidase_3"/>
    <property type="match status" value="1"/>
</dbReference>
<feature type="domain" description="Plastocyanin-like" evidence="12">
    <location>
        <begin position="70"/>
        <end position="179"/>
    </location>
</feature>
<comment type="subunit">
    <text evidence="2">Monomer.</text>
</comment>
<comment type="similarity">
    <text evidence="1">Belongs to the multicopper oxidase family.</text>
</comment>
<proteinExistence type="inferred from homology"/>
<evidence type="ECO:0000313" key="14">
    <source>
        <dbReference type="Proteomes" id="UP000028488"/>
    </source>
</evidence>
<dbReference type="InterPro" id="IPR045087">
    <property type="entry name" value="Cu-oxidase_fam"/>
</dbReference>
<dbReference type="CDD" id="cd13890">
    <property type="entry name" value="CuRO_3_CueO_FtsP"/>
    <property type="match status" value="1"/>
</dbReference>
<dbReference type="CDD" id="cd04232">
    <property type="entry name" value="CuRO_1_CueO_FtsP"/>
    <property type="match status" value="1"/>
</dbReference>
<evidence type="ECO:0000256" key="3">
    <source>
        <dbReference type="ARBA" id="ARBA00022723"/>
    </source>
</evidence>
<keyword evidence="4" id="KW-0560">Oxidoreductase</keyword>
<dbReference type="EC" id="1.16.3.4" evidence="5"/>
<evidence type="ECO:0000256" key="8">
    <source>
        <dbReference type="ARBA" id="ARBA00043090"/>
    </source>
</evidence>
<evidence type="ECO:0000313" key="13">
    <source>
        <dbReference type="EMBL" id="AII04633.1"/>
    </source>
</evidence>
<sequence>MTALARRTFLMGLAAAPFVVTAACASGGSESAAPARGKFARRLPIPPLAASTVDDSGVRHFTLTARAGTSEILPGRGTPTWGYGESMLGPTLRARRGEAVAFAIDNELPEPTSVHWHGMHVPARCDGGPHQSIEPGARWEPSWTVNQPAATLWYHPHPHGSTEKHVYRGLAGLFLVDDDTTDTLDLPKTYGLDDIPLIIQDRRFTADGALDESDPTDVGLLGDTIVTNGIAGAHLPVSTGLIRLRVLNGSSGRLYNLGFSDEREFHLIATDGGLLGEPVPLRRIQVSPGERIELVVAAGDGRAVMLRSHPIEGRGGVDRGDAAGYGLEDTFDVLELRPDRELLPSRPIPPTLAAVPRLDPATAAAERSFELRWFMINGARMDMNRIDFSPVVGTTEVWTVRNVDNWPHNFHVHDVQFQIVDLDGSPPPPALAGWKDTVYTPPGTEIRLAMRFTDYTDATYPYMFHCHLLLHEDRGMMGQFLVLEPGQRPAPMTMAMPSDDHHGG</sequence>
<evidence type="ECO:0000256" key="4">
    <source>
        <dbReference type="ARBA" id="ARBA00023002"/>
    </source>
</evidence>
<evidence type="ECO:0000256" key="7">
    <source>
        <dbReference type="ARBA" id="ARBA00042896"/>
    </source>
</evidence>
<evidence type="ECO:0000259" key="12">
    <source>
        <dbReference type="Pfam" id="PF07732"/>
    </source>
</evidence>
<dbReference type="EMBL" id="CP008947">
    <property type="protein sequence ID" value="AII04633.1"/>
    <property type="molecule type" value="Genomic_DNA"/>
</dbReference>
<organism evidence="13 14">
    <name type="scientific">Rhodococcus opacus</name>
    <name type="common">Nocardia opaca</name>
    <dbReference type="NCBI Taxonomy" id="37919"/>
    <lineage>
        <taxon>Bacteria</taxon>
        <taxon>Bacillati</taxon>
        <taxon>Actinomycetota</taxon>
        <taxon>Actinomycetes</taxon>
        <taxon>Mycobacteriales</taxon>
        <taxon>Nocardiaceae</taxon>
        <taxon>Rhodococcus</taxon>
    </lineage>
</organism>
<keyword evidence="10" id="KW-0732">Signal</keyword>
<feature type="chain" id="PRO_5039075337" description="Multicopper oxidase CueO" evidence="10">
    <location>
        <begin position="23"/>
        <end position="504"/>
    </location>
</feature>
<evidence type="ECO:0000256" key="2">
    <source>
        <dbReference type="ARBA" id="ARBA00011245"/>
    </source>
</evidence>
<dbReference type="AlphaFoldDB" id="A0A076EHR9"/>
<dbReference type="eggNOG" id="COG2132">
    <property type="taxonomic scope" value="Bacteria"/>
</dbReference>
<dbReference type="PANTHER" id="PTHR48267">
    <property type="entry name" value="CUPREDOXIN SUPERFAMILY PROTEIN"/>
    <property type="match status" value="1"/>
</dbReference>
<dbReference type="InterPro" id="IPR006311">
    <property type="entry name" value="TAT_signal"/>
</dbReference>
<dbReference type="GO" id="GO:0005507">
    <property type="term" value="F:copper ion binding"/>
    <property type="evidence" value="ECO:0007669"/>
    <property type="project" value="InterPro"/>
</dbReference>
<comment type="catalytic activity">
    <reaction evidence="9">
        <text>4 Cu(+) + O2 + 4 H(+) = 4 Cu(2+) + 2 H2O</text>
        <dbReference type="Rhea" id="RHEA:30083"/>
        <dbReference type="ChEBI" id="CHEBI:15377"/>
        <dbReference type="ChEBI" id="CHEBI:15378"/>
        <dbReference type="ChEBI" id="CHEBI:15379"/>
        <dbReference type="ChEBI" id="CHEBI:29036"/>
        <dbReference type="ChEBI" id="CHEBI:49552"/>
        <dbReference type="EC" id="1.16.3.4"/>
    </reaction>
    <physiologicalReaction direction="left-to-right" evidence="9">
        <dbReference type="Rhea" id="RHEA:30084"/>
    </physiologicalReaction>
</comment>
<evidence type="ECO:0000259" key="11">
    <source>
        <dbReference type="Pfam" id="PF07731"/>
    </source>
</evidence>
<dbReference type="RefSeq" id="WP_112299331.1">
    <property type="nucleotide sequence ID" value="NZ_CP008947.1"/>
</dbReference>
<dbReference type="GO" id="GO:0016491">
    <property type="term" value="F:oxidoreductase activity"/>
    <property type="evidence" value="ECO:0007669"/>
    <property type="project" value="UniProtKB-KW"/>
</dbReference>
<protein>
    <recommendedName>
        <fullName evidence="6">Multicopper oxidase CueO</fullName>
        <ecNumber evidence="5">1.16.3.4</ecNumber>
    </recommendedName>
    <alternativeName>
        <fullName evidence="7">Copper efflux oxidase</fullName>
    </alternativeName>
    <alternativeName>
        <fullName evidence="8">Cuprous oxidase</fullName>
    </alternativeName>
</protein>
<evidence type="ECO:0000256" key="5">
    <source>
        <dbReference type="ARBA" id="ARBA00038978"/>
    </source>
</evidence>
<name>A0A076EHR9_RHOOP</name>
<feature type="signal peptide" evidence="10">
    <location>
        <begin position="1"/>
        <end position="22"/>
    </location>
</feature>
<reference evidence="13 14" key="1">
    <citation type="submission" date="2014-07" db="EMBL/GenBank/DDBJ databases">
        <title>Genome Sequence of Rhodococcus opacus Strain R7, a Biodegrader of Mono- and Polycyclic Aromatic Hydrocarbons.</title>
        <authorList>
            <person name="Di Gennaro P."/>
            <person name="Zampolli J."/>
            <person name="Presti I."/>
            <person name="Cappelletti M."/>
            <person name="D'Ursi P."/>
            <person name="Orro A."/>
            <person name="Mezzelani A."/>
            <person name="Milanesi L."/>
        </authorList>
    </citation>
    <scope>NUCLEOTIDE SEQUENCE [LARGE SCALE GENOMIC DNA]</scope>
    <source>
        <strain evidence="13 14">R7</strain>
    </source>
</reference>
<dbReference type="PROSITE" id="PS00080">
    <property type="entry name" value="MULTICOPPER_OXIDASE2"/>
    <property type="match status" value="1"/>
</dbReference>
<dbReference type="PROSITE" id="PS51257">
    <property type="entry name" value="PROKAR_LIPOPROTEIN"/>
    <property type="match status" value="1"/>
</dbReference>
<dbReference type="InterPro" id="IPR011706">
    <property type="entry name" value="Cu-oxidase_C"/>
</dbReference>
<feature type="domain" description="Plastocyanin-like" evidence="11">
    <location>
        <begin position="370"/>
        <end position="483"/>
    </location>
</feature>
<dbReference type="Pfam" id="PF07731">
    <property type="entry name" value="Cu-oxidase_2"/>
    <property type="match status" value="1"/>
</dbReference>
<evidence type="ECO:0000256" key="10">
    <source>
        <dbReference type="SAM" id="SignalP"/>
    </source>
</evidence>
<evidence type="ECO:0000256" key="6">
    <source>
        <dbReference type="ARBA" id="ARBA00041027"/>
    </source>
</evidence>
<accession>A0A076EHR9</accession>
<dbReference type="Proteomes" id="UP000028488">
    <property type="component" value="Chromosome"/>
</dbReference>
<dbReference type="SUPFAM" id="SSF49503">
    <property type="entry name" value="Cupredoxins"/>
    <property type="match status" value="3"/>
</dbReference>
<dbReference type="PANTHER" id="PTHR48267:SF1">
    <property type="entry name" value="BILIRUBIN OXIDASE"/>
    <property type="match status" value="1"/>
</dbReference>
<evidence type="ECO:0000256" key="9">
    <source>
        <dbReference type="ARBA" id="ARBA00048092"/>
    </source>
</evidence>
<keyword evidence="3" id="KW-0479">Metal-binding</keyword>